<dbReference type="EMBL" id="JAACJJ010000042">
    <property type="protein sequence ID" value="KAF5316780.1"/>
    <property type="molecule type" value="Genomic_DNA"/>
</dbReference>
<dbReference type="OrthoDB" id="2015405at2759"/>
<dbReference type="InterPro" id="IPR002563">
    <property type="entry name" value="Flavin_Rdtase-like_dom"/>
</dbReference>
<evidence type="ECO:0000259" key="2">
    <source>
        <dbReference type="Pfam" id="PF01613"/>
    </source>
</evidence>
<keyword evidence="1" id="KW-0560">Oxidoreductase</keyword>
<protein>
    <recommendedName>
        <fullName evidence="2">Flavin reductase like domain-containing protein</fullName>
    </recommendedName>
</protein>
<dbReference type="PANTHER" id="PTHR30466:SF1">
    <property type="entry name" value="FMN REDUCTASE (NADH) RUTF"/>
    <property type="match status" value="1"/>
</dbReference>
<dbReference type="InterPro" id="IPR012349">
    <property type="entry name" value="Split_barrel_FMN-bd"/>
</dbReference>
<proteinExistence type="predicted"/>
<dbReference type="SUPFAM" id="SSF50475">
    <property type="entry name" value="FMN-binding split barrel"/>
    <property type="match status" value="1"/>
</dbReference>
<dbReference type="GO" id="GO:0010181">
    <property type="term" value="F:FMN binding"/>
    <property type="evidence" value="ECO:0007669"/>
    <property type="project" value="InterPro"/>
</dbReference>
<accession>A0A8H5EY11</accession>
<evidence type="ECO:0000256" key="1">
    <source>
        <dbReference type="ARBA" id="ARBA00023002"/>
    </source>
</evidence>
<dbReference type="AlphaFoldDB" id="A0A8H5EY11"/>
<dbReference type="GO" id="GO:0042602">
    <property type="term" value="F:riboflavin reductase (NADPH) activity"/>
    <property type="evidence" value="ECO:0007669"/>
    <property type="project" value="TreeGrafter"/>
</dbReference>
<name>A0A8H5EY11_9AGAR</name>
<comment type="caution">
    <text evidence="3">The sequence shown here is derived from an EMBL/GenBank/DDBJ whole genome shotgun (WGS) entry which is preliminary data.</text>
</comment>
<evidence type="ECO:0000313" key="4">
    <source>
        <dbReference type="Proteomes" id="UP000567179"/>
    </source>
</evidence>
<gene>
    <name evidence="3" type="ORF">D9619_006521</name>
</gene>
<feature type="domain" description="Flavin reductase like" evidence="2">
    <location>
        <begin position="86"/>
        <end position="263"/>
    </location>
</feature>
<evidence type="ECO:0000313" key="3">
    <source>
        <dbReference type="EMBL" id="KAF5316780.1"/>
    </source>
</evidence>
<reference evidence="3 4" key="1">
    <citation type="journal article" date="2020" name="ISME J.">
        <title>Uncovering the hidden diversity of litter-decomposition mechanisms in mushroom-forming fungi.</title>
        <authorList>
            <person name="Floudas D."/>
            <person name="Bentzer J."/>
            <person name="Ahren D."/>
            <person name="Johansson T."/>
            <person name="Persson P."/>
            <person name="Tunlid A."/>
        </authorList>
    </citation>
    <scope>NUCLEOTIDE SEQUENCE [LARGE SCALE GENOMIC DNA]</scope>
    <source>
        <strain evidence="3 4">CBS 101986</strain>
    </source>
</reference>
<organism evidence="3 4">
    <name type="scientific">Psilocybe cf. subviscida</name>
    <dbReference type="NCBI Taxonomy" id="2480587"/>
    <lineage>
        <taxon>Eukaryota</taxon>
        <taxon>Fungi</taxon>
        <taxon>Dikarya</taxon>
        <taxon>Basidiomycota</taxon>
        <taxon>Agaricomycotina</taxon>
        <taxon>Agaricomycetes</taxon>
        <taxon>Agaricomycetidae</taxon>
        <taxon>Agaricales</taxon>
        <taxon>Agaricineae</taxon>
        <taxon>Strophariaceae</taxon>
        <taxon>Psilocybe</taxon>
    </lineage>
</organism>
<sequence length="281" mass="30079">MPPTTATFARECRSFCKTLTVDPSRCIYAAKKSLSFNHSIPTTSQHRRHANYSRRLLHTARATGSGRETQEGTQRKLKDDLRALLRDVAQPVAVVTSFMPSGNDAPFTSKAPGAVANEAGAGENTSQVEGSRYHGATLSSFTSIAMDPYPIIAFALRIPSRMATSLSSLVAPSASSRTRTPSSATPPFSPPPLYPSHMVINLLSASQASEAITFSRPDLHPTPFLNPTNPNGVKYTLSPDGLPVLRGAVGALSCKLVGPPIPLHDLDYFTDRDMKTSVAVS</sequence>
<dbReference type="InterPro" id="IPR050268">
    <property type="entry name" value="NADH-dep_flavin_reductase"/>
</dbReference>
<dbReference type="Gene3D" id="2.30.110.10">
    <property type="entry name" value="Electron Transport, Fmn-binding Protein, Chain A"/>
    <property type="match status" value="1"/>
</dbReference>
<dbReference type="PANTHER" id="PTHR30466">
    <property type="entry name" value="FLAVIN REDUCTASE"/>
    <property type="match status" value="1"/>
</dbReference>
<keyword evidence="4" id="KW-1185">Reference proteome</keyword>
<dbReference type="Proteomes" id="UP000567179">
    <property type="component" value="Unassembled WGS sequence"/>
</dbReference>
<dbReference type="Pfam" id="PF01613">
    <property type="entry name" value="Flavin_Reduct"/>
    <property type="match status" value="1"/>
</dbReference>